<evidence type="ECO:0000256" key="2">
    <source>
        <dbReference type="SAM" id="SignalP"/>
    </source>
</evidence>
<dbReference type="Proteomes" id="UP000237441">
    <property type="component" value="Unassembled WGS sequence"/>
</dbReference>
<evidence type="ECO:0000256" key="1">
    <source>
        <dbReference type="SAM" id="MobiDB-lite"/>
    </source>
</evidence>
<dbReference type="EMBL" id="JRHA01000002">
    <property type="protein sequence ID" value="PQK10403.1"/>
    <property type="molecule type" value="Genomic_DNA"/>
</dbReference>
<name>A0A2S7Y387_BEABA</name>
<feature type="chain" id="PRO_5015442579" description="Secreted protein" evidence="2">
    <location>
        <begin position="24"/>
        <end position="135"/>
    </location>
</feature>
<gene>
    <name evidence="3" type="ORF">BB8028_0002g07250</name>
</gene>
<dbReference type="AlphaFoldDB" id="A0A2S7Y387"/>
<feature type="region of interest" description="Disordered" evidence="1">
    <location>
        <begin position="98"/>
        <end position="118"/>
    </location>
</feature>
<feature type="compositionally biased region" description="Low complexity" evidence="1">
    <location>
        <begin position="102"/>
        <end position="116"/>
    </location>
</feature>
<organism evidence="3 4">
    <name type="scientific">Beauveria bassiana</name>
    <name type="common">White muscardine disease fungus</name>
    <name type="synonym">Tritirachium shiotae</name>
    <dbReference type="NCBI Taxonomy" id="176275"/>
    <lineage>
        <taxon>Eukaryota</taxon>
        <taxon>Fungi</taxon>
        <taxon>Dikarya</taxon>
        <taxon>Ascomycota</taxon>
        <taxon>Pezizomycotina</taxon>
        <taxon>Sordariomycetes</taxon>
        <taxon>Hypocreomycetidae</taxon>
        <taxon>Hypocreales</taxon>
        <taxon>Cordycipitaceae</taxon>
        <taxon>Beauveria</taxon>
    </lineage>
</organism>
<sequence length="135" mass="15433">MTLTVHLLLLISSLSLIHHSSKPNIIRRDHYNLQHTTPTQWHRCPHHHHHHHTRSSRERYHPYGARTWQRTNTRRPPCALPSLPSRCSSSRCSWAQAAAGKSATEAAPSDDASASAVETWPTRARPDFDCVRRIV</sequence>
<protein>
    <recommendedName>
        <fullName evidence="5">Secreted protein</fullName>
    </recommendedName>
</protein>
<comment type="caution">
    <text evidence="3">The sequence shown here is derived from an EMBL/GenBank/DDBJ whole genome shotgun (WGS) entry which is preliminary data.</text>
</comment>
<feature type="region of interest" description="Disordered" evidence="1">
    <location>
        <begin position="41"/>
        <end position="61"/>
    </location>
</feature>
<keyword evidence="2" id="KW-0732">Signal</keyword>
<evidence type="ECO:0000313" key="3">
    <source>
        <dbReference type="EMBL" id="PQK10403.1"/>
    </source>
</evidence>
<proteinExistence type="predicted"/>
<reference evidence="3 4" key="1">
    <citation type="submission" date="2016-07" db="EMBL/GenBank/DDBJ databases">
        <title>Comparative genomics of the entomopathogenic fungus Beauveria bassiana.</title>
        <authorList>
            <person name="Valero Jimenez C.A."/>
            <person name="Zwaan B.J."/>
            <person name="Van Kan J.A."/>
            <person name="Takken W."/>
            <person name="Debets A.J."/>
            <person name="Schoustra S.E."/>
            <person name="Koenraadt C.J."/>
        </authorList>
    </citation>
    <scope>NUCLEOTIDE SEQUENCE [LARGE SCALE GENOMIC DNA]</scope>
    <source>
        <strain evidence="3 4">ARSEF 8028</strain>
    </source>
</reference>
<evidence type="ECO:0008006" key="5">
    <source>
        <dbReference type="Google" id="ProtNLM"/>
    </source>
</evidence>
<feature type="signal peptide" evidence="2">
    <location>
        <begin position="1"/>
        <end position="23"/>
    </location>
</feature>
<feature type="compositionally biased region" description="Basic residues" evidence="1">
    <location>
        <begin position="43"/>
        <end position="54"/>
    </location>
</feature>
<accession>A0A2S7Y387</accession>
<evidence type="ECO:0000313" key="4">
    <source>
        <dbReference type="Proteomes" id="UP000237441"/>
    </source>
</evidence>